<evidence type="ECO:0000313" key="1">
    <source>
        <dbReference type="EnsemblMetazoa" id="CLYHEMP019280.1"/>
    </source>
</evidence>
<evidence type="ECO:0000313" key="2">
    <source>
        <dbReference type="Proteomes" id="UP000594262"/>
    </source>
</evidence>
<accession>A0A7M5X8Q7</accession>
<protein>
    <submittedName>
        <fullName evidence="1">Uncharacterized protein</fullName>
    </submittedName>
</protein>
<name>A0A7M5X8Q7_9CNID</name>
<keyword evidence="2" id="KW-1185">Reference proteome</keyword>
<sequence>NEYAPPMPGLPPIPDAVNNRFDRFCERIYFQNNVYHSYAYRFKRNSNSYMVSYSNDNQIKYGTVLYYAYVEDSDDVWMVMSELKPTARNLFTRDMKDCIESDKINTYLERNQLGYCFTHVTDSNDLVVHRAKFLISRVVMIPDDAGGYVSYILNCYQHD</sequence>
<proteinExistence type="predicted"/>
<organism evidence="1 2">
    <name type="scientific">Clytia hemisphaerica</name>
    <dbReference type="NCBI Taxonomy" id="252671"/>
    <lineage>
        <taxon>Eukaryota</taxon>
        <taxon>Metazoa</taxon>
        <taxon>Cnidaria</taxon>
        <taxon>Hydrozoa</taxon>
        <taxon>Hydroidolina</taxon>
        <taxon>Leptothecata</taxon>
        <taxon>Obeliida</taxon>
        <taxon>Clytiidae</taxon>
        <taxon>Clytia</taxon>
    </lineage>
</organism>
<dbReference type="Proteomes" id="UP000594262">
    <property type="component" value="Unplaced"/>
</dbReference>
<dbReference type="EnsemblMetazoa" id="CLYHEMT019280.1">
    <property type="protein sequence ID" value="CLYHEMP019280.1"/>
    <property type="gene ID" value="CLYHEMG019280"/>
</dbReference>
<reference evidence="1" key="1">
    <citation type="submission" date="2021-01" db="UniProtKB">
        <authorList>
            <consortium name="EnsemblMetazoa"/>
        </authorList>
    </citation>
    <scope>IDENTIFICATION</scope>
</reference>
<dbReference type="AlphaFoldDB" id="A0A7M5X8Q7"/>